<dbReference type="EMBL" id="KK088416">
    <property type="protein sequence ID" value="EYE97085.1"/>
    <property type="molecule type" value="Genomic_DNA"/>
</dbReference>
<dbReference type="GO" id="GO:0005737">
    <property type="term" value="C:cytoplasm"/>
    <property type="evidence" value="ECO:0007669"/>
    <property type="project" value="TreeGrafter"/>
</dbReference>
<evidence type="ECO:0000256" key="3">
    <source>
        <dbReference type="ARBA" id="ARBA00068021"/>
    </source>
</evidence>
<evidence type="ECO:0000256" key="1">
    <source>
        <dbReference type="ARBA" id="ARBA00005256"/>
    </source>
</evidence>
<dbReference type="InterPro" id="IPR036034">
    <property type="entry name" value="PDZ_sf"/>
</dbReference>
<dbReference type="InterPro" id="IPR040815">
    <property type="entry name" value="Nas2_N"/>
</dbReference>
<dbReference type="Pfam" id="PF18265">
    <property type="entry name" value="Nas2_N"/>
    <property type="match status" value="1"/>
</dbReference>
<comment type="similarity">
    <text evidence="1">Belongs to the proteasome subunit p27 family.</text>
</comment>
<dbReference type="GO" id="GO:0070682">
    <property type="term" value="P:proteasome regulatory particle assembly"/>
    <property type="evidence" value="ECO:0007669"/>
    <property type="project" value="InterPro"/>
</dbReference>
<dbReference type="Proteomes" id="UP000019804">
    <property type="component" value="Unassembled WGS sequence"/>
</dbReference>
<dbReference type="Gene3D" id="2.30.42.10">
    <property type="match status" value="1"/>
</dbReference>
<organism evidence="6 7">
    <name type="scientific">Aspergillus ruber (strain CBS 135680)</name>
    <dbReference type="NCBI Taxonomy" id="1388766"/>
    <lineage>
        <taxon>Eukaryota</taxon>
        <taxon>Fungi</taxon>
        <taxon>Dikarya</taxon>
        <taxon>Ascomycota</taxon>
        <taxon>Pezizomycotina</taxon>
        <taxon>Eurotiomycetes</taxon>
        <taxon>Eurotiomycetidae</taxon>
        <taxon>Eurotiales</taxon>
        <taxon>Aspergillaceae</taxon>
        <taxon>Aspergillus</taxon>
        <taxon>Aspergillus subgen. Aspergillus</taxon>
    </lineage>
</organism>
<keyword evidence="6" id="KW-0647">Proteasome</keyword>
<dbReference type="InterPro" id="IPR041489">
    <property type="entry name" value="PDZ_6"/>
</dbReference>
<evidence type="ECO:0000259" key="5">
    <source>
        <dbReference type="Pfam" id="PF18265"/>
    </source>
</evidence>
<dbReference type="GeneID" id="63693893"/>
<dbReference type="SUPFAM" id="SSF50156">
    <property type="entry name" value="PDZ domain-like"/>
    <property type="match status" value="1"/>
</dbReference>
<dbReference type="InterPro" id="IPR035269">
    <property type="entry name" value="PSMD9"/>
</dbReference>
<reference evidence="7" key="1">
    <citation type="journal article" date="2014" name="Nat. Commun.">
        <title>Genomic adaptations of the halophilic Dead Sea filamentous fungus Eurotium rubrum.</title>
        <authorList>
            <person name="Kis-Papo T."/>
            <person name="Weig A.R."/>
            <person name="Riley R."/>
            <person name="Persoh D."/>
            <person name="Salamov A."/>
            <person name="Sun H."/>
            <person name="Lipzen A."/>
            <person name="Wasser S.P."/>
            <person name="Rambold G."/>
            <person name="Grigoriev I.V."/>
            <person name="Nevo E."/>
        </authorList>
    </citation>
    <scope>NUCLEOTIDE SEQUENCE [LARGE SCALE GENOMIC DNA]</scope>
    <source>
        <strain evidence="7">CBS 135680</strain>
    </source>
</reference>
<dbReference type="Pfam" id="PF17820">
    <property type="entry name" value="PDZ_6"/>
    <property type="match status" value="1"/>
</dbReference>
<dbReference type="PANTHER" id="PTHR12651">
    <property type="entry name" value="26S PROTEASOME NON-ATPASE REGULATORY SUBUNIT 9"/>
    <property type="match status" value="1"/>
</dbReference>
<feature type="domain" description="PDZ" evidence="4">
    <location>
        <begin position="153"/>
        <end position="206"/>
    </location>
</feature>
<keyword evidence="7" id="KW-1185">Reference proteome</keyword>
<dbReference type="RefSeq" id="XP_040640773.1">
    <property type="nucleotide sequence ID" value="XM_040778769.1"/>
</dbReference>
<gene>
    <name evidence="6" type="ORF">EURHEDRAFT_375686</name>
</gene>
<protein>
    <recommendedName>
        <fullName evidence="3">Probable 26S proteasome regulatory subunit p27</fullName>
    </recommendedName>
</protein>
<dbReference type="Gene3D" id="6.10.140.1710">
    <property type="match status" value="1"/>
</dbReference>
<name>A0A017SLD0_ASPRC</name>
<accession>A0A017SLD0</accession>
<evidence type="ECO:0000259" key="4">
    <source>
        <dbReference type="Pfam" id="PF17820"/>
    </source>
</evidence>
<keyword evidence="2" id="KW-0143">Chaperone</keyword>
<proteinExistence type="inferred from homology"/>
<feature type="domain" description="Nas2 N-terminal" evidence="5">
    <location>
        <begin position="36"/>
        <end position="113"/>
    </location>
</feature>
<dbReference type="STRING" id="1388766.A0A017SLD0"/>
<sequence>MGISMEENIHAPIVSSGETSGGATPPRSNMFKLSVPDLMLKKELIEHKMSTLSGVLKSHGVSMDTPLMTEDGFPRNDLDVPQIRTTRAQIIHLRNDHKEVMAHVEQRVYEHFKQHEQNNFTSPPAYTTIAATAPRAILLDDATLTAGPAFAKVTGVVSGSPADQAGLEVGDTIKNFAGVNWTNHENLSKIAQVVQKNEGCVMNIKVSRKDESREGQAKDELMQIVPRPGWGGRGLLGCHIVPI</sequence>
<evidence type="ECO:0000256" key="2">
    <source>
        <dbReference type="ARBA" id="ARBA00023186"/>
    </source>
</evidence>
<dbReference type="PANTHER" id="PTHR12651:SF1">
    <property type="entry name" value="26S PROTEASOME NON-ATPASE REGULATORY SUBUNIT 9"/>
    <property type="match status" value="1"/>
</dbReference>
<evidence type="ECO:0000313" key="6">
    <source>
        <dbReference type="EMBL" id="EYE97085.1"/>
    </source>
</evidence>
<dbReference type="FunFam" id="2.30.42.10:FF:000107">
    <property type="entry name" value="26S proteasome non-ATPase regulatory subunit 9"/>
    <property type="match status" value="1"/>
</dbReference>
<evidence type="ECO:0000313" key="7">
    <source>
        <dbReference type="Proteomes" id="UP000019804"/>
    </source>
</evidence>
<dbReference type="OrthoDB" id="48625at2759"/>
<dbReference type="HOGENOM" id="CLU_073146_0_0_1"/>
<dbReference type="AlphaFoldDB" id="A0A017SLD0"/>
<dbReference type="GO" id="GO:0005634">
    <property type="term" value="C:nucleus"/>
    <property type="evidence" value="ECO:0007669"/>
    <property type="project" value="TreeGrafter"/>
</dbReference>
<dbReference type="GO" id="GO:0000502">
    <property type="term" value="C:proteasome complex"/>
    <property type="evidence" value="ECO:0007669"/>
    <property type="project" value="UniProtKB-KW"/>
</dbReference>